<name>A0A8J7NNF9_ATRSP</name>
<evidence type="ECO:0000256" key="6">
    <source>
        <dbReference type="ARBA" id="ARBA00023157"/>
    </source>
</evidence>
<dbReference type="InterPro" id="IPR039809">
    <property type="entry name" value="Chemokine_b/g/d"/>
</dbReference>
<comment type="function">
    <text evidence="7">Monokine with inflammatory and chemokinetic properties. Binds to CCR1, CCR4 and CCR5. One of the major HIV-suppressive factors produced by CD8+ T-cells. Recombinant MIP-1-alpha induces a dose-dependent inhibition of different strains of HIV-1, HIV-2, and simian immunodeficiency virus (SIV).</text>
</comment>
<keyword evidence="4 9" id="KW-0964">Secreted</keyword>
<comment type="subcellular location">
    <subcellularLocation>
        <location evidence="1 9">Secreted</location>
    </subcellularLocation>
</comment>
<proteinExistence type="inferred from homology"/>
<dbReference type="InterPro" id="IPR036048">
    <property type="entry name" value="Interleukin_8-like_sf"/>
</dbReference>
<evidence type="ECO:0000256" key="1">
    <source>
        <dbReference type="ARBA" id="ARBA00004613"/>
    </source>
</evidence>
<dbReference type="FunFam" id="2.40.50.40:FF:000002">
    <property type="entry name" value="C-C motif chemokine"/>
    <property type="match status" value="1"/>
</dbReference>
<dbReference type="InterPro" id="IPR001811">
    <property type="entry name" value="Chemokine_IL8-like_dom"/>
</dbReference>
<dbReference type="GO" id="GO:0008009">
    <property type="term" value="F:chemokine activity"/>
    <property type="evidence" value="ECO:0007669"/>
    <property type="project" value="InterPro"/>
</dbReference>
<keyword evidence="9" id="KW-0145">Chemotaxis</keyword>
<dbReference type="SUPFAM" id="SSF54117">
    <property type="entry name" value="Interleukin 8-like chemokines"/>
    <property type="match status" value="1"/>
</dbReference>
<evidence type="ECO:0000256" key="8">
    <source>
        <dbReference type="ARBA" id="ARBA00046726"/>
    </source>
</evidence>
<keyword evidence="3 9" id="KW-0202">Cytokine</keyword>
<evidence type="ECO:0000256" key="9">
    <source>
        <dbReference type="RuleBase" id="RU361150"/>
    </source>
</evidence>
<dbReference type="InterPro" id="IPR000827">
    <property type="entry name" value="Chemokine_CC_CS"/>
</dbReference>
<comment type="similarity">
    <text evidence="2 9">Belongs to the intercrine beta (chemokine CC) family.</text>
</comment>
<feature type="non-terminal residue" evidence="11">
    <location>
        <position position="143"/>
    </location>
</feature>
<organism evidence="11 12">
    <name type="scientific">Atractosteus spatula</name>
    <name type="common">Alligator gar</name>
    <name type="synonym">Lepisosteus spatula</name>
    <dbReference type="NCBI Taxonomy" id="7917"/>
    <lineage>
        <taxon>Eukaryota</taxon>
        <taxon>Metazoa</taxon>
        <taxon>Chordata</taxon>
        <taxon>Craniata</taxon>
        <taxon>Vertebrata</taxon>
        <taxon>Euteleostomi</taxon>
        <taxon>Actinopterygii</taxon>
        <taxon>Neopterygii</taxon>
        <taxon>Holostei</taxon>
        <taxon>Semionotiformes</taxon>
        <taxon>Lepisosteidae</taxon>
        <taxon>Atractosteus</taxon>
    </lineage>
</organism>
<dbReference type="PROSITE" id="PS00472">
    <property type="entry name" value="SMALL_CYTOKINES_CC"/>
    <property type="match status" value="1"/>
</dbReference>
<sequence length="143" mass="16092">MFTIISITNSSAIKQRRTGGDIHFHSERVFCRTVGFGLLSAVLLKMGSLRLCLPVWLLALLLAASLTEGFHMVNRPRKCCFDFAAKQLSRRKIVSYSTTSQQCTKGGILFRTLAGREVCARPSDKWVQDYVKFFDGKSKPSRI</sequence>
<evidence type="ECO:0000256" key="2">
    <source>
        <dbReference type="ARBA" id="ARBA00010868"/>
    </source>
</evidence>
<feature type="domain" description="Chemokine interleukin-8-like" evidence="10">
    <location>
        <begin position="76"/>
        <end position="134"/>
    </location>
</feature>
<feature type="non-terminal residue" evidence="11">
    <location>
        <position position="1"/>
    </location>
</feature>
<keyword evidence="5" id="KW-0732">Signal</keyword>
<dbReference type="CDD" id="cd00272">
    <property type="entry name" value="Chemokine_CC"/>
    <property type="match status" value="1"/>
</dbReference>
<dbReference type="AlphaFoldDB" id="A0A8J7NNF9"/>
<keyword evidence="6" id="KW-1015">Disulfide bond</keyword>
<gene>
    <name evidence="11" type="primary">Ccl3_1</name>
    <name evidence="11" type="ORF">GTO95_0015607</name>
</gene>
<protein>
    <recommendedName>
        <fullName evidence="9">C-C motif chemokine</fullName>
    </recommendedName>
</protein>
<dbReference type="SMART" id="SM00199">
    <property type="entry name" value="SCY"/>
    <property type="match status" value="1"/>
</dbReference>
<keyword evidence="12" id="KW-1185">Reference proteome</keyword>
<evidence type="ECO:0000256" key="5">
    <source>
        <dbReference type="ARBA" id="ARBA00022729"/>
    </source>
</evidence>
<evidence type="ECO:0000256" key="4">
    <source>
        <dbReference type="ARBA" id="ARBA00022525"/>
    </source>
</evidence>
<evidence type="ECO:0000313" key="12">
    <source>
        <dbReference type="Proteomes" id="UP000736164"/>
    </source>
</evidence>
<evidence type="ECO:0000259" key="10">
    <source>
        <dbReference type="SMART" id="SM00199"/>
    </source>
</evidence>
<dbReference type="Gene3D" id="2.40.50.40">
    <property type="match status" value="1"/>
</dbReference>
<evidence type="ECO:0000313" key="11">
    <source>
        <dbReference type="EMBL" id="MBN3315175.1"/>
    </source>
</evidence>
<dbReference type="PANTHER" id="PTHR12015:SF183">
    <property type="entry name" value="C-C MOTIF CHEMOKINE 3"/>
    <property type="match status" value="1"/>
</dbReference>
<dbReference type="GO" id="GO:0006955">
    <property type="term" value="P:immune response"/>
    <property type="evidence" value="ECO:0007669"/>
    <property type="project" value="InterPro"/>
</dbReference>
<evidence type="ECO:0000256" key="7">
    <source>
        <dbReference type="ARBA" id="ARBA00044740"/>
    </source>
</evidence>
<comment type="subunit">
    <text evidence="8">Self-associates. Also heterodimer of MIP-1-alpha(4-69) and MIP-1-beta(3-69). Interacts with CCR1.</text>
</comment>
<dbReference type="EMBL" id="JAAWVO010019780">
    <property type="protein sequence ID" value="MBN3315175.1"/>
    <property type="molecule type" value="Genomic_DNA"/>
</dbReference>
<dbReference type="Pfam" id="PF00048">
    <property type="entry name" value="IL8"/>
    <property type="match status" value="1"/>
</dbReference>
<reference evidence="11" key="1">
    <citation type="journal article" date="2021" name="Cell">
        <title>Tracing the genetic footprints of vertebrate landing in non-teleost ray-finned fishes.</title>
        <authorList>
            <person name="Bi X."/>
            <person name="Wang K."/>
            <person name="Yang L."/>
            <person name="Pan H."/>
            <person name="Jiang H."/>
            <person name="Wei Q."/>
            <person name="Fang M."/>
            <person name="Yu H."/>
            <person name="Zhu C."/>
            <person name="Cai Y."/>
            <person name="He Y."/>
            <person name="Gan X."/>
            <person name="Zeng H."/>
            <person name="Yu D."/>
            <person name="Zhu Y."/>
            <person name="Jiang H."/>
            <person name="Qiu Q."/>
            <person name="Yang H."/>
            <person name="Zhang Y.E."/>
            <person name="Wang W."/>
            <person name="Zhu M."/>
            <person name="He S."/>
            <person name="Zhang G."/>
        </authorList>
    </citation>
    <scope>NUCLEOTIDE SEQUENCE</scope>
    <source>
        <strain evidence="11">Allg_001</strain>
    </source>
</reference>
<comment type="caution">
    <text evidence="11">The sequence shown here is derived from an EMBL/GenBank/DDBJ whole genome shotgun (WGS) entry which is preliminary data.</text>
</comment>
<dbReference type="PANTHER" id="PTHR12015">
    <property type="entry name" value="SMALL INDUCIBLE CYTOKINE A"/>
    <property type="match status" value="1"/>
</dbReference>
<accession>A0A8J7NNF9</accession>
<evidence type="ECO:0000256" key="3">
    <source>
        <dbReference type="ARBA" id="ARBA00022514"/>
    </source>
</evidence>
<dbReference type="GO" id="GO:0005615">
    <property type="term" value="C:extracellular space"/>
    <property type="evidence" value="ECO:0007669"/>
    <property type="project" value="UniProtKB-KW"/>
</dbReference>
<dbReference type="Proteomes" id="UP000736164">
    <property type="component" value="Unassembled WGS sequence"/>
</dbReference>